<dbReference type="AlphaFoldDB" id="A0A9W8G7U2"/>
<dbReference type="SMART" id="SM00133">
    <property type="entry name" value="S_TK_X"/>
    <property type="match status" value="1"/>
</dbReference>
<comment type="caution">
    <text evidence="14">The sequence shown here is derived from an EMBL/GenBank/DDBJ whole genome shotgun (WGS) entry which is preliminary data.</text>
</comment>
<dbReference type="InterPro" id="IPR000719">
    <property type="entry name" value="Prot_kinase_dom"/>
</dbReference>
<keyword evidence="4" id="KW-0808">Transferase</keyword>
<feature type="region of interest" description="Disordered" evidence="11">
    <location>
        <begin position="53"/>
        <end position="72"/>
    </location>
</feature>
<dbReference type="Gene3D" id="1.10.510.10">
    <property type="entry name" value="Transferase(Phosphotransferase) domain 1"/>
    <property type="match status" value="1"/>
</dbReference>
<feature type="region of interest" description="Disordered" evidence="11">
    <location>
        <begin position="83"/>
        <end position="117"/>
    </location>
</feature>
<dbReference type="PANTHER" id="PTHR24356:SF417">
    <property type="entry name" value="CELL CYCLE PROTEIN KINASE DBF2-RELATED"/>
    <property type="match status" value="1"/>
</dbReference>
<feature type="domain" description="AGC-kinase C-terminal" evidence="13">
    <location>
        <begin position="635"/>
        <end position="717"/>
    </location>
</feature>
<protein>
    <recommendedName>
        <fullName evidence="1">non-specific serine/threonine protein kinase</fullName>
        <ecNumber evidence="1">2.7.11.1</ecNumber>
    </recommendedName>
</protein>
<dbReference type="FunFam" id="3.30.200.20:FF:000109">
    <property type="entry name" value="Non-specific serine/threonine protein kinase"/>
    <property type="match status" value="1"/>
</dbReference>
<feature type="domain" description="Protein kinase" evidence="12">
    <location>
        <begin position="291"/>
        <end position="634"/>
    </location>
</feature>
<evidence type="ECO:0000256" key="6">
    <source>
        <dbReference type="ARBA" id="ARBA00022777"/>
    </source>
</evidence>
<dbReference type="OrthoDB" id="18472at2759"/>
<dbReference type="PROSITE" id="PS00108">
    <property type="entry name" value="PROTEIN_KINASE_ST"/>
    <property type="match status" value="1"/>
</dbReference>
<proteinExistence type="predicted"/>
<dbReference type="PROSITE" id="PS00107">
    <property type="entry name" value="PROTEIN_KINASE_ATP"/>
    <property type="match status" value="1"/>
</dbReference>
<comment type="catalytic activity">
    <reaction evidence="8">
        <text>L-threonyl-[protein] + ATP = O-phospho-L-threonyl-[protein] + ADP + H(+)</text>
        <dbReference type="Rhea" id="RHEA:46608"/>
        <dbReference type="Rhea" id="RHEA-COMP:11060"/>
        <dbReference type="Rhea" id="RHEA-COMP:11605"/>
        <dbReference type="ChEBI" id="CHEBI:15378"/>
        <dbReference type="ChEBI" id="CHEBI:30013"/>
        <dbReference type="ChEBI" id="CHEBI:30616"/>
        <dbReference type="ChEBI" id="CHEBI:61977"/>
        <dbReference type="ChEBI" id="CHEBI:456216"/>
        <dbReference type="EC" id="2.7.11.1"/>
    </reaction>
</comment>
<feature type="binding site" evidence="10">
    <location>
        <position position="325"/>
    </location>
    <ligand>
        <name>ATP</name>
        <dbReference type="ChEBI" id="CHEBI:30616"/>
    </ligand>
</feature>
<evidence type="ECO:0000256" key="9">
    <source>
        <dbReference type="ARBA" id="ARBA00048679"/>
    </source>
</evidence>
<dbReference type="Gene3D" id="3.30.200.20">
    <property type="entry name" value="Phosphorylase Kinase, domain 1"/>
    <property type="match status" value="1"/>
</dbReference>
<evidence type="ECO:0000256" key="5">
    <source>
        <dbReference type="ARBA" id="ARBA00022741"/>
    </source>
</evidence>
<evidence type="ECO:0000313" key="15">
    <source>
        <dbReference type="Proteomes" id="UP001151518"/>
    </source>
</evidence>
<evidence type="ECO:0000256" key="2">
    <source>
        <dbReference type="ARBA" id="ARBA00022527"/>
    </source>
</evidence>
<dbReference type="SUPFAM" id="SSF56112">
    <property type="entry name" value="Protein kinase-like (PK-like)"/>
    <property type="match status" value="1"/>
</dbReference>
<dbReference type="InterPro" id="IPR017441">
    <property type="entry name" value="Protein_kinase_ATP_BS"/>
</dbReference>
<dbReference type="PROSITE" id="PS50011">
    <property type="entry name" value="PROTEIN_KINASE_DOM"/>
    <property type="match status" value="1"/>
</dbReference>
<keyword evidence="2" id="KW-0723">Serine/threonine-protein kinase</keyword>
<feature type="compositionally biased region" description="Polar residues" evidence="11">
    <location>
        <begin position="525"/>
        <end position="535"/>
    </location>
</feature>
<dbReference type="GO" id="GO:0005524">
    <property type="term" value="F:ATP binding"/>
    <property type="evidence" value="ECO:0007669"/>
    <property type="project" value="UniProtKB-UniRule"/>
</dbReference>
<evidence type="ECO:0000256" key="8">
    <source>
        <dbReference type="ARBA" id="ARBA00047899"/>
    </source>
</evidence>
<dbReference type="Proteomes" id="UP001151518">
    <property type="component" value="Unassembled WGS sequence"/>
</dbReference>
<keyword evidence="6 14" id="KW-0418">Kinase</keyword>
<evidence type="ECO:0000256" key="4">
    <source>
        <dbReference type="ARBA" id="ARBA00022679"/>
    </source>
</evidence>
<dbReference type="InterPro" id="IPR011009">
    <property type="entry name" value="Kinase-like_dom_sf"/>
</dbReference>
<dbReference type="InterPro" id="IPR050236">
    <property type="entry name" value="Ser_Thr_kinase_AGC"/>
</dbReference>
<evidence type="ECO:0000256" key="3">
    <source>
        <dbReference type="ARBA" id="ARBA00022553"/>
    </source>
</evidence>
<accession>A0A9W8G7U2</accession>
<dbReference type="PANTHER" id="PTHR24356">
    <property type="entry name" value="SERINE/THREONINE-PROTEIN KINASE"/>
    <property type="match status" value="1"/>
</dbReference>
<dbReference type="GO" id="GO:0004674">
    <property type="term" value="F:protein serine/threonine kinase activity"/>
    <property type="evidence" value="ECO:0007669"/>
    <property type="project" value="UniProtKB-KW"/>
</dbReference>
<keyword evidence="7 10" id="KW-0067">ATP-binding</keyword>
<feature type="compositionally biased region" description="Low complexity" evidence="11">
    <location>
        <begin position="104"/>
        <end position="117"/>
    </location>
</feature>
<name>A0A9W8G7U2_9FUNG</name>
<dbReference type="GO" id="GO:0005816">
    <property type="term" value="C:spindle pole body"/>
    <property type="evidence" value="ECO:0007669"/>
    <property type="project" value="TreeGrafter"/>
</dbReference>
<dbReference type="SMART" id="SM00220">
    <property type="entry name" value="S_TKc"/>
    <property type="match status" value="1"/>
</dbReference>
<dbReference type="Pfam" id="PF00069">
    <property type="entry name" value="Pkinase"/>
    <property type="match status" value="2"/>
</dbReference>
<evidence type="ECO:0000259" key="12">
    <source>
        <dbReference type="PROSITE" id="PS50011"/>
    </source>
</evidence>
<comment type="catalytic activity">
    <reaction evidence="9">
        <text>L-seryl-[protein] + ATP = O-phospho-L-seryl-[protein] + ADP + H(+)</text>
        <dbReference type="Rhea" id="RHEA:17989"/>
        <dbReference type="Rhea" id="RHEA-COMP:9863"/>
        <dbReference type="Rhea" id="RHEA-COMP:11604"/>
        <dbReference type="ChEBI" id="CHEBI:15378"/>
        <dbReference type="ChEBI" id="CHEBI:29999"/>
        <dbReference type="ChEBI" id="CHEBI:30616"/>
        <dbReference type="ChEBI" id="CHEBI:83421"/>
        <dbReference type="ChEBI" id="CHEBI:456216"/>
        <dbReference type="EC" id="2.7.11.1"/>
    </reaction>
</comment>
<dbReference type="InterPro" id="IPR000961">
    <property type="entry name" value="AGC-kinase_C"/>
</dbReference>
<evidence type="ECO:0000313" key="14">
    <source>
        <dbReference type="EMBL" id="KAJ2675930.1"/>
    </source>
</evidence>
<evidence type="ECO:0000256" key="11">
    <source>
        <dbReference type="SAM" id="MobiDB-lite"/>
    </source>
</evidence>
<keyword evidence="5 10" id="KW-0547">Nucleotide-binding</keyword>
<gene>
    <name evidence="14" type="primary">DBF2_2</name>
    <name evidence="14" type="ORF">GGI25_003767</name>
</gene>
<sequence length="717" mass="81882">MAERMTQGTDYDKDRPQMPFAATDGMMHHLFSNPSVPGAVAATRASQLPQGMQHAQQQQLHYHQQQQQQQQQQMMMLQQQQHGGHYQYSQSRVHHQPTAGQVPHSPYHTQQHYQQPTHSLNQAIASQNASVAKLVSQTGPGANNGLAAPQIRRTRQNHAVVPGASSANSNSSAESMAVDSVSAFPRATGEGSESNGNYGGAGSMTRRNAFLDTIDPAIRRKVEAAQVYFLEYYVDHLTYIANRRRRLEDFKNAIRSVHTTRQHVQDSWSNHCMNESSILRRRRNRTREREFDILAQIGQGGYGQVFLARKRDTGEVCALKKMAKKLLVKLGEVQHILTERDILRTSKSEWLVKLLYSFQDQQSLYLAMEYVPGGDVRTLLNQNGILRHQIARFYIAEMLVSVSALHSFGYFHRDLKPENFLVDAKGHIKLTDFGLSHGHLSRPTLEAMKKKLDKVKDQEVIYHSSSEKRSFYKNMRQEEMPRAYSIVGSPDYMAPEILYTSLVMDQQKKKKKQQQSGLRDGGNGQTSQTVDSAANNNPQLGDAHLGYDFRVDYWSLGCILYEFLASYAPFTGPSADDVWRNVYHWSKAFHRPEFDSSEAEENLRPEAWDFIRRLVCHRTERMCSVNEASTHPYFQGMNLKSLRSSEKPPFVPELQSETDKAYFDDFSNPNDMELYRDVYNKRKELDSLVDNQASADGVDPAAFIGFTYRHNRLNRNF</sequence>
<feature type="region of interest" description="Disordered" evidence="11">
    <location>
        <begin position="509"/>
        <end position="535"/>
    </location>
</feature>
<dbReference type="EC" id="2.7.11.1" evidence="1"/>
<dbReference type="InterPro" id="IPR008271">
    <property type="entry name" value="Ser/Thr_kinase_AS"/>
</dbReference>
<evidence type="ECO:0000256" key="1">
    <source>
        <dbReference type="ARBA" id="ARBA00012513"/>
    </source>
</evidence>
<dbReference type="EMBL" id="JANBTW010000044">
    <property type="protein sequence ID" value="KAJ2675930.1"/>
    <property type="molecule type" value="Genomic_DNA"/>
</dbReference>
<evidence type="ECO:0000256" key="7">
    <source>
        <dbReference type="ARBA" id="ARBA00022840"/>
    </source>
</evidence>
<evidence type="ECO:0000259" key="13">
    <source>
        <dbReference type="PROSITE" id="PS51285"/>
    </source>
</evidence>
<dbReference type="PROSITE" id="PS51285">
    <property type="entry name" value="AGC_KINASE_CTER"/>
    <property type="match status" value="1"/>
</dbReference>
<reference evidence="14" key="1">
    <citation type="submission" date="2022-07" db="EMBL/GenBank/DDBJ databases">
        <title>Phylogenomic reconstructions and comparative analyses of Kickxellomycotina fungi.</title>
        <authorList>
            <person name="Reynolds N.K."/>
            <person name="Stajich J.E."/>
            <person name="Barry K."/>
            <person name="Grigoriev I.V."/>
            <person name="Crous P."/>
            <person name="Smith M.E."/>
        </authorList>
    </citation>
    <scope>NUCLEOTIDE SEQUENCE</scope>
    <source>
        <strain evidence="14">NRRL 3115</strain>
    </source>
</reference>
<evidence type="ECO:0000256" key="10">
    <source>
        <dbReference type="PROSITE-ProRule" id="PRU10141"/>
    </source>
</evidence>
<keyword evidence="3" id="KW-0597">Phosphoprotein</keyword>
<organism evidence="14 15">
    <name type="scientific">Coemansia spiralis</name>
    <dbReference type="NCBI Taxonomy" id="417178"/>
    <lineage>
        <taxon>Eukaryota</taxon>
        <taxon>Fungi</taxon>
        <taxon>Fungi incertae sedis</taxon>
        <taxon>Zoopagomycota</taxon>
        <taxon>Kickxellomycotina</taxon>
        <taxon>Kickxellomycetes</taxon>
        <taxon>Kickxellales</taxon>
        <taxon>Kickxellaceae</taxon>
        <taxon>Coemansia</taxon>
    </lineage>
</organism>
<dbReference type="GO" id="GO:0035556">
    <property type="term" value="P:intracellular signal transduction"/>
    <property type="evidence" value="ECO:0007669"/>
    <property type="project" value="TreeGrafter"/>
</dbReference>